<dbReference type="AlphaFoldDB" id="A0A2P8H7D8"/>
<dbReference type="EMBL" id="PYAT01000001">
    <property type="protein sequence ID" value="PSL42111.1"/>
    <property type="molecule type" value="Genomic_DNA"/>
</dbReference>
<protein>
    <submittedName>
        <fullName evidence="1">Uncharacterized protein</fullName>
    </submittedName>
</protein>
<proteinExistence type="predicted"/>
<evidence type="ECO:0000313" key="1">
    <source>
        <dbReference type="EMBL" id="PSL42111.1"/>
    </source>
</evidence>
<comment type="caution">
    <text evidence="1">The sequence shown here is derived from an EMBL/GenBank/DDBJ whole genome shotgun (WGS) entry which is preliminary data.</text>
</comment>
<gene>
    <name evidence="1" type="ORF">B0H99_101359</name>
</gene>
<organism evidence="1 2">
    <name type="scientific">Planomicrobium soli</name>
    <dbReference type="NCBI Taxonomy" id="1176648"/>
    <lineage>
        <taxon>Bacteria</taxon>
        <taxon>Bacillati</taxon>
        <taxon>Bacillota</taxon>
        <taxon>Bacilli</taxon>
        <taxon>Bacillales</taxon>
        <taxon>Caryophanaceae</taxon>
        <taxon>Planomicrobium</taxon>
    </lineage>
</organism>
<sequence>MKFTLEKRDGLTMEDTNMLTNIANITGVSIAEYNLTDDFFAAYFKTVPFEGLYDLYKGKAGKLSNSMLVQIQAELDRRYSNALAD</sequence>
<dbReference type="RefSeq" id="WP_106531899.1">
    <property type="nucleotide sequence ID" value="NZ_PYAT01000001.1"/>
</dbReference>
<accession>A0A2P8H7D8</accession>
<keyword evidence="2" id="KW-1185">Reference proteome</keyword>
<reference evidence="1 2" key="1">
    <citation type="submission" date="2018-03" db="EMBL/GenBank/DDBJ databases">
        <title>Genomic Encyclopedia of Type Strains, Phase III (KMG-III): the genomes of soil and plant-associated and newly described type strains.</title>
        <authorList>
            <person name="Whitman W."/>
        </authorList>
    </citation>
    <scope>NUCLEOTIDE SEQUENCE [LARGE SCALE GENOMIC DNA]</scope>
    <source>
        <strain evidence="1 2">CGMCC 1.12259</strain>
    </source>
</reference>
<evidence type="ECO:0000313" key="2">
    <source>
        <dbReference type="Proteomes" id="UP000242682"/>
    </source>
</evidence>
<dbReference type="Proteomes" id="UP000242682">
    <property type="component" value="Unassembled WGS sequence"/>
</dbReference>
<name>A0A2P8H7D8_9BACL</name>